<comment type="caution">
    <text evidence="1">The sequence shown here is derived from an EMBL/GenBank/DDBJ whole genome shotgun (WGS) entry which is preliminary data.</text>
</comment>
<reference evidence="1" key="1">
    <citation type="submission" date="2020-01" db="EMBL/GenBank/DDBJ databases">
        <authorList>
            <person name="Rat A."/>
        </authorList>
    </citation>
    <scope>NUCLEOTIDE SEQUENCE</scope>
    <source>
        <strain evidence="1">LMG 28251</strain>
    </source>
</reference>
<protein>
    <submittedName>
        <fullName evidence="1">Uncharacterized protein</fullName>
    </submittedName>
</protein>
<dbReference type="RefSeq" id="WP_211875237.1">
    <property type="nucleotide sequence ID" value="NZ_JAAEDH010000018.1"/>
</dbReference>
<evidence type="ECO:0000313" key="1">
    <source>
        <dbReference type="EMBL" id="MBR0656388.1"/>
    </source>
</evidence>
<proteinExistence type="predicted"/>
<reference evidence="1" key="2">
    <citation type="journal article" date="2021" name="Syst. Appl. Microbiol.">
        <title>Roseomonas hellenica sp. nov., isolated from roots of wild-growing Alkanna tinctoria.</title>
        <authorList>
            <person name="Rat A."/>
            <person name="Naranjo H.D."/>
            <person name="Lebbe L."/>
            <person name="Cnockaert M."/>
            <person name="Krigas N."/>
            <person name="Grigoriadou K."/>
            <person name="Maloupa E."/>
            <person name="Willems A."/>
        </authorList>
    </citation>
    <scope>NUCLEOTIDE SEQUENCE</scope>
    <source>
        <strain evidence="1">LMG 28251</strain>
    </source>
</reference>
<gene>
    <name evidence="1" type="ORF">GXW79_14995</name>
</gene>
<keyword evidence="2" id="KW-1185">Reference proteome</keyword>
<dbReference type="EMBL" id="JAAEDH010000018">
    <property type="protein sequence ID" value="MBR0656388.1"/>
    <property type="molecule type" value="Genomic_DNA"/>
</dbReference>
<organism evidence="1 2">
    <name type="scientific">Plastoroseomonas arctica</name>
    <dbReference type="NCBI Taxonomy" id="1509237"/>
    <lineage>
        <taxon>Bacteria</taxon>
        <taxon>Pseudomonadati</taxon>
        <taxon>Pseudomonadota</taxon>
        <taxon>Alphaproteobacteria</taxon>
        <taxon>Acetobacterales</taxon>
        <taxon>Acetobacteraceae</taxon>
        <taxon>Plastoroseomonas</taxon>
    </lineage>
</organism>
<dbReference type="Proteomes" id="UP001196068">
    <property type="component" value="Unassembled WGS sequence"/>
</dbReference>
<dbReference type="AlphaFoldDB" id="A0AAF1K454"/>
<sequence length="183" mass="20500">MMGMMARFATYEDALAVVAGVERLSVDSLAQALGVSDLAADDMLRRLEQDGYIGPDNGLGWHHPIQPSGRRRWQQPAFAPSPEARIAQLEVEVARLRHALYDAESARDIAKSVSEKHGGAKTRPMSVTRRRLKRLLARELHPDQQGRTEAEKAIYGEIFKRSWPRLEAMIAGRDPDEDETGTR</sequence>
<name>A0AAF1K454_9PROT</name>
<accession>A0AAF1K454</accession>
<evidence type="ECO:0000313" key="2">
    <source>
        <dbReference type="Proteomes" id="UP001196068"/>
    </source>
</evidence>